<dbReference type="CDD" id="cd00383">
    <property type="entry name" value="trans_reg_C"/>
    <property type="match status" value="1"/>
</dbReference>
<dbReference type="Pfam" id="PF00486">
    <property type="entry name" value="Trans_reg_C"/>
    <property type="match status" value="1"/>
</dbReference>
<reference evidence="6" key="1">
    <citation type="journal article" date="2019" name="Int. J. Syst. Evol. Microbiol.">
        <title>The Global Catalogue of Microorganisms (GCM) 10K type strain sequencing project: providing services to taxonomists for standard genome sequencing and annotation.</title>
        <authorList>
            <consortium name="The Broad Institute Genomics Platform"/>
            <consortium name="The Broad Institute Genome Sequencing Center for Infectious Disease"/>
            <person name="Wu L."/>
            <person name="Ma J."/>
        </authorList>
    </citation>
    <scope>NUCLEOTIDE SEQUENCE [LARGE SCALE GENOMIC DNA]</scope>
    <source>
        <strain evidence="6">CCUG 30340</strain>
    </source>
</reference>
<evidence type="ECO:0000256" key="2">
    <source>
        <dbReference type="PROSITE-ProRule" id="PRU00339"/>
    </source>
</evidence>
<dbReference type="SMART" id="SM00028">
    <property type="entry name" value="TPR"/>
    <property type="match status" value="3"/>
</dbReference>
<dbReference type="Proteomes" id="UP001595886">
    <property type="component" value="Unassembled WGS sequence"/>
</dbReference>
<evidence type="ECO:0000313" key="5">
    <source>
        <dbReference type="EMBL" id="MFC4819954.1"/>
    </source>
</evidence>
<evidence type="ECO:0000256" key="1">
    <source>
        <dbReference type="ARBA" id="ARBA00023125"/>
    </source>
</evidence>
<organism evidence="5 6">
    <name type="scientific">Dokdonella ginsengisoli</name>
    <dbReference type="NCBI Taxonomy" id="363846"/>
    <lineage>
        <taxon>Bacteria</taxon>
        <taxon>Pseudomonadati</taxon>
        <taxon>Pseudomonadota</taxon>
        <taxon>Gammaproteobacteria</taxon>
        <taxon>Lysobacterales</taxon>
        <taxon>Rhodanobacteraceae</taxon>
        <taxon>Dokdonella</taxon>
    </lineage>
</organism>
<evidence type="ECO:0000256" key="3">
    <source>
        <dbReference type="PROSITE-ProRule" id="PRU01091"/>
    </source>
</evidence>
<comment type="caution">
    <text evidence="5">The sequence shown here is derived from an EMBL/GenBank/DDBJ whole genome shotgun (WGS) entry which is preliminary data.</text>
</comment>
<dbReference type="SUPFAM" id="SSF46894">
    <property type="entry name" value="C-terminal effector domain of the bipartite response regulators"/>
    <property type="match status" value="1"/>
</dbReference>
<evidence type="ECO:0000259" key="4">
    <source>
        <dbReference type="PROSITE" id="PS51755"/>
    </source>
</evidence>
<dbReference type="InterPro" id="IPR019734">
    <property type="entry name" value="TPR_rpt"/>
</dbReference>
<keyword evidence="6" id="KW-1185">Reference proteome</keyword>
<protein>
    <submittedName>
        <fullName evidence="5">Winged helix-turn-helix domain-containing protein</fullName>
    </submittedName>
</protein>
<feature type="repeat" description="TPR" evidence="2">
    <location>
        <begin position="372"/>
        <end position="405"/>
    </location>
</feature>
<sequence>MSQARPPTVVLDDLRIDLARQRVTRGGRVLDVSGLSFKLLHHLVEQGDRVVGFDELIEHVWAPAVVNEETVTQRVKLLRQALEDDGRNPRYIRSVRGRGYQLCSAPQPAAAEPAAAPPGGRRRRLVLGGLAAARAAFAALAACSGARQAAPPPATAQEELRQRARYYAGIGQSENNERAVALYEEALRANPLDDAASVGLSRALSARMCLYNGSPDSTVRAQALAEAVVARSPRDSAAHDALAYAHDCRGEIDAAIGEYERAIALDPPARLDSRASVANLYVAEGRLADALENNLAAERAGAKLRFLDLQIARNLDLFGYAEAAERRYARIFRLYPDNVFGNAAWPRFLFAQGRYSEAESALAEAMGRPQHPQLFLLAGELALLRGDRVRAAQMFGKAMALRPHQSLPRTLTDLYAEPPVDAAALDARAQARAREAGHGAPEDWLEVALLRRDADRAAAIDALRRAVAGGFRDQAWLQASPLFRPLADEPGFAEVVDAISRARTAERAKALAAVWFPPDLVSAAPVPAPLPAPPPG</sequence>
<dbReference type="RefSeq" id="WP_380019767.1">
    <property type="nucleotide sequence ID" value="NZ_JBHSHD010000006.1"/>
</dbReference>
<dbReference type="Gene3D" id="1.10.10.10">
    <property type="entry name" value="Winged helix-like DNA-binding domain superfamily/Winged helix DNA-binding domain"/>
    <property type="match status" value="1"/>
</dbReference>
<name>A0ABV9QU31_9GAMM</name>
<proteinExistence type="predicted"/>
<feature type="domain" description="OmpR/PhoB-type" evidence="4">
    <location>
        <begin position="6"/>
        <end position="104"/>
    </location>
</feature>
<dbReference type="SMART" id="SM00862">
    <property type="entry name" value="Trans_reg_C"/>
    <property type="match status" value="1"/>
</dbReference>
<gene>
    <name evidence="5" type="ORF">ACFO6Q_06445</name>
</gene>
<dbReference type="InterPro" id="IPR036388">
    <property type="entry name" value="WH-like_DNA-bd_sf"/>
</dbReference>
<feature type="repeat" description="TPR" evidence="2">
    <location>
        <begin position="236"/>
        <end position="269"/>
    </location>
</feature>
<dbReference type="SUPFAM" id="SSF48452">
    <property type="entry name" value="TPR-like"/>
    <property type="match status" value="1"/>
</dbReference>
<feature type="DNA-binding region" description="OmpR/PhoB-type" evidence="3">
    <location>
        <begin position="6"/>
        <end position="104"/>
    </location>
</feature>
<dbReference type="PROSITE" id="PS51755">
    <property type="entry name" value="OMPR_PHOB"/>
    <property type="match status" value="1"/>
</dbReference>
<dbReference type="PROSITE" id="PS50005">
    <property type="entry name" value="TPR"/>
    <property type="match status" value="2"/>
</dbReference>
<keyword evidence="1 3" id="KW-0238">DNA-binding</keyword>
<dbReference type="Gene3D" id="1.25.40.10">
    <property type="entry name" value="Tetratricopeptide repeat domain"/>
    <property type="match status" value="2"/>
</dbReference>
<dbReference type="InterPro" id="IPR001867">
    <property type="entry name" value="OmpR/PhoB-type_DNA-bd"/>
</dbReference>
<accession>A0ABV9QU31</accession>
<dbReference type="InterPro" id="IPR011990">
    <property type="entry name" value="TPR-like_helical_dom_sf"/>
</dbReference>
<keyword evidence="2" id="KW-0802">TPR repeat</keyword>
<evidence type="ECO:0000313" key="6">
    <source>
        <dbReference type="Proteomes" id="UP001595886"/>
    </source>
</evidence>
<dbReference type="InterPro" id="IPR016032">
    <property type="entry name" value="Sig_transdc_resp-reg_C-effctor"/>
</dbReference>
<dbReference type="EMBL" id="JBHSHD010000006">
    <property type="protein sequence ID" value="MFC4819954.1"/>
    <property type="molecule type" value="Genomic_DNA"/>
</dbReference>